<name>A0ACC6M2S0_9BACI</name>
<proteinExistence type="predicted"/>
<dbReference type="Proteomes" id="UP001277972">
    <property type="component" value="Unassembled WGS sequence"/>
</dbReference>
<accession>A0ACC6M2S0</accession>
<comment type="caution">
    <text evidence="1">The sequence shown here is derived from an EMBL/GenBank/DDBJ whole genome shotgun (WGS) entry which is preliminary data.</text>
</comment>
<dbReference type="EMBL" id="JAWZSR010000002">
    <property type="protein sequence ID" value="MDX8045250.1"/>
    <property type="molecule type" value="Genomic_DNA"/>
</dbReference>
<organism evidence="1 2">
    <name type="scientific">Gracilibacillus pellucidus</name>
    <dbReference type="NCBI Taxonomy" id="3095368"/>
    <lineage>
        <taxon>Bacteria</taxon>
        <taxon>Bacillati</taxon>
        <taxon>Bacillota</taxon>
        <taxon>Bacilli</taxon>
        <taxon>Bacillales</taxon>
        <taxon>Bacillaceae</taxon>
        <taxon>Gracilibacillus</taxon>
    </lineage>
</organism>
<keyword evidence="2" id="KW-1185">Reference proteome</keyword>
<evidence type="ECO:0000313" key="1">
    <source>
        <dbReference type="EMBL" id="MDX8045250.1"/>
    </source>
</evidence>
<evidence type="ECO:0000313" key="2">
    <source>
        <dbReference type="Proteomes" id="UP001277972"/>
    </source>
</evidence>
<reference evidence="1" key="1">
    <citation type="submission" date="2023-11" db="EMBL/GenBank/DDBJ databases">
        <title>Gracilibacillus pellucida a moderately halophilic bacterium isolated from saline soil in Xinjiang province.</title>
        <authorList>
            <person name="Zhang Z."/>
            <person name="Tan F."/>
            <person name="Wang Y."/>
            <person name="Xia M."/>
        </authorList>
    </citation>
    <scope>NUCLEOTIDE SEQUENCE</scope>
    <source>
        <strain evidence="1">S3-1-1</strain>
    </source>
</reference>
<gene>
    <name evidence="1" type="ORF">SH601_04540</name>
</gene>
<sequence>MSYPITEPVVIFAIAMVIFFISPLLMEKIRIPGIIGPIVAGAIIGPNGFHLLERDQTIELLGAVGLLFIIFIAGLELDIDGFKKYQNRSLVFGSISFGLPLILGVVISMLLGYSVVAAILIGSIIGSHTLLAYPIASRLGVAKNKAVTTAVGGTLLTDTFALLILAVVTGVAAGQLSFHFWVQLIVSLVVFVLLMLKVVPTFSRWFFRNYGTEGVTNFTFVMVILFVAGTLAIVAGLAPIIGAFLAGLALNRYVLEHGTLMNRIRFLGNGLFIPFFLLSVGMLMDLSVLFSNPQAWLVTGAILAAVLIGKAIPPLIVSKIYHYTPTEQKLMIGLTVPQAAATLASTLVGYEVGLLDQVTVNAVIIMILITCITGPYLVEKYARRQALQEEALPQANSNIPERILIPIANPDTMEALIDLAHSIKHANTNDQPIYPLSVVEQDMEGAKEQVAQAERMLGHAQLYAAGAEMPVRILTKVDKDIIHGISRAIIEERISTVVIGWNAKLSSNHFKLGSVLDRLIDKTNQSILITKLGRPLETTSRIVLIVPFGADHKPGFQDAVERIKILTSRLNARLHVVIIKGMQEHYENYFKKIRPNPPTQFYRVEDWQELENDHVNKHLKTDDLVILLSARKGTIGWHPELEEAPKYLVEIVPDNFIIYYPTEEKEIDLRGSKGMSVPKEVLRSSDYDKE</sequence>
<protein>
    <submittedName>
        <fullName evidence="1">Cation:proton antiporter</fullName>
    </submittedName>
</protein>